<dbReference type="Proteomes" id="UP000724584">
    <property type="component" value="Unassembled WGS sequence"/>
</dbReference>
<gene>
    <name evidence="1" type="ORF">F5144DRAFT_479270</name>
</gene>
<dbReference type="EMBL" id="JAGIZQ010000001">
    <property type="protein sequence ID" value="KAH6650114.1"/>
    <property type="molecule type" value="Genomic_DNA"/>
</dbReference>
<sequence>MAPSGDEAVNLLSLDGGGVRGVSSLVILDAIMTEMKDKYNLDETPKPCDYFHMIAGTSTGGLIAIMLGRLRMSTREALDEYDNCAAKIFSKNNRKKWSVSERFRATALQEAVEGIVKARGLGETMWDPEHPDKGKAIVCVMPSKSIEDARVVRSFPGDPGEPQWDRNITIWQAARATTAASSFFKPQKLGDGPEAQTYIDAAIGANNPIKYLLDEAVLEFGTGRRLGCVVSIGTGTRHIELGRAITGLKNFVQAPGWYIHLIKALKSKATDAEEAHRQLQSRLARFPGSYFRFNVPEAAEKVGLHHYEKMPELKSLTTGYLDERAISEQVQKIAEVLKTDVFHHGLMLGHLSLDEEQVILSNPIQKLGMSSSFFTGRQDILQSLDSLFSERNTGGKPRRECLLHGMGGVGKTQIAMKVGEVFEARFKYIFFIDGSMPSTICQSYAQICKRHNLGNDSTEAMQILAMQWMEELTEEWLMIFDDCNLADRRSHLPGRGKGNIIYTSRLASLKHGLPPDCVFEITPFGIPDAVELLQRASGFQGDPEIHPDAALAEDIVKELGCLPLAIDKAAASIRDGMTLDHYLTGLRTRKVGILHDPRFKDKNVENPTVYAALELSYAAMEARRRRGGRQFTGRSAVVALKLLGVLCFYHHKDFPITALESAAKERHKRKAHLVYPLSKIMEPPDSDLDCMLEVKEDGSWDVNWVSVGLKVLETFSLVKRDRKTSTVSMHVLVHSWARHRMEQDMYLRYCLVAKIILSESIVLSWRWLDKADARLMGPHAAACLVRRSKELQHDEYEAQLQLKRGWMYELNKGFEDAEREFLKCLRFWKVEQGNDSWNVINTLQRLAALYHEMGRLGDAEMAYLETANRMHKRIKECEEAITAVEEAEQNAVSQEPSEARSSCDPENLPQKPPQMRNRSSRTLRRLLENSRDGFSKGKEVAKPTDLSPPPEQIVAKAERPQPLDDIDLFWIRYNILHGKLAKVYMDQDRYGMGKRMLLKAAENLESLLPEDDPELLRVQNEARSITTPGDYKFWAKRLKHWYALEDEPDNAEYRDPEVGWQLMVAYADCLLKNKIYDEAYRQYCEAKEIFERIYGPYDKKILEILRRMVVCKIEANDCDLAVGIARECLGRSRRVYGESTSIDEAWKESKAELEVMKAELGEDHILVKRFTRFVGNGPAKTRGEQLKKVSECFGPDSTLAKQCQKDIEDERQATLAEAKEQDDETNPAKPRRRIYLCACGELEHAEGSWQNEAHGSEAAQSGNKECSLRDGRDGERPQSKAPDALRDSGESLSTATTPLNKMKSYTKDRWLNIPMYFAGMY</sequence>
<keyword evidence="2" id="KW-1185">Reference proteome</keyword>
<evidence type="ECO:0000313" key="1">
    <source>
        <dbReference type="EMBL" id="KAH6650114.1"/>
    </source>
</evidence>
<organism evidence="1 2">
    <name type="scientific">Chaetomium tenue</name>
    <dbReference type="NCBI Taxonomy" id="1854479"/>
    <lineage>
        <taxon>Eukaryota</taxon>
        <taxon>Fungi</taxon>
        <taxon>Dikarya</taxon>
        <taxon>Ascomycota</taxon>
        <taxon>Pezizomycotina</taxon>
        <taxon>Sordariomycetes</taxon>
        <taxon>Sordariomycetidae</taxon>
        <taxon>Sordariales</taxon>
        <taxon>Chaetomiaceae</taxon>
        <taxon>Chaetomium</taxon>
    </lineage>
</organism>
<proteinExistence type="predicted"/>
<comment type="caution">
    <text evidence="1">The sequence shown here is derived from an EMBL/GenBank/DDBJ whole genome shotgun (WGS) entry which is preliminary data.</text>
</comment>
<evidence type="ECO:0000313" key="2">
    <source>
        <dbReference type="Proteomes" id="UP000724584"/>
    </source>
</evidence>
<accession>A0ACB7PMM2</accession>
<protein>
    <submittedName>
        <fullName evidence="1">Uncharacterized protein</fullName>
    </submittedName>
</protein>
<name>A0ACB7PMM2_9PEZI</name>
<reference evidence="1 2" key="1">
    <citation type="journal article" date="2021" name="Nat. Commun.">
        <title>Genetic determinants of endophytism in the Arabidopsis root mycobiome.</title>
        <authorList>
            <person name="Mesny F."/>
            <person name="Miyauchi S."/>
            <person name="Thiergart T."/>
            <person name="Pickel B."/>
            <person name="Atanasova L."/>
            <person name="Karlsson M."/>
            <person name="Huettel B."/>
            <person name="Barry K.W."/>
            <person name="Haridas S."/>
            <person name="Chen C."/>
            <person name="Bauer D."/>
            <person name="Andreopoulos W."/>
            <person name="Pangilinan J."/>
            <person name="LaButti K."/>
            <person name="Riley R."/>
            <person name="Lipzen A."/>
            <person name="Clum A."/>
            <person name="Drula E."/>
            <person name="Henrissat B."/>
            <person name="Kohler A."/>
            <person name="Grigoriev I.V."/>
            <person name="Martin F.M."/>
            <person name="Hacquard S."/>
        </authorList>
    </citation>
    <scope>NUCLEOTIDE SEQUENCE [LARGE SCALE GENOMIC DNA]</scope>
    <source>
        <strain evidence="1 2">MPI-SDFR-AT-0079</strain>
    </source>
</reference>